<feature type="non-terminal residue" evidence="11">
    <location>
        <position position="192"/>
    </location>
</feature>
<keyword evidence="6" id="KW-0539">Nucleus</keyword>
<keyword evidence="2" id="KW-0879">Wnt signaling pathway</keyword>
<evidence type="ECO:0000256" key="7">
    <source>
        <dbReference type="ARBA" id="ARBA00037400"/>
    </source>
</evidence>
<dbReference type="Gene3D" id="3.30.40.10">
    <property type="entry name" value="Zinc/RING finger domain, C3HC4 (zinc finger)"/>
    <property type="match status" value="1"/>
</dbReference>
<dbReference type="SUPFAM" id="SSF57903">
    <property type="entry name" value="FYVE/PHD zinc finger"/>
    <property type="match status" value="1"/>
</dbReference>
<evidence type="ECO:0000313" key="12">
    <source>
        <dbReference type="Proteomes" id="UP000736164"/>
    </source>
</evidence>
<feature type="non-terminal residue" evidence="11">
    <location>
        <position position="1"/>
    </location>
</feature>
<dbReference type="PROSITE" id="PS50016">
    <property type="entry name" value="ZF_PHD_2"/>
    <property type="match status" value="1"/>
</dbReference>
<dbReference type="InterPro" id="IPR013083">
    <property type="entry name" value="Znf_RING/FYVE/PHD"/>
</dbReference>
<comment type="subcellular location">
    <subcellularLocation>
        <location evidence="1">Nucleus</location>
    </subcellularLocation>
</comment>
<evidence type="ECO:0000256" key="1">
    <source>
        <dbReference type="ARBA" id="ARBA00004123"/>
    </source>
</evidence>
<evidence type="ECO:0000256" key="6">
    <source>
        <dbReference type="ARBA" id="ARBA00023242"/>
    </source>
</evidence>
<dbReference type="CDD" id="cd15635">
    <property type="entry name" value="PHD_PYGO1"/>
    <property type="match status" value="1"/>
</dbReference>
<evidence type="ECO:0000256" key="5">
    <source>
        <dbReference type="ARBA" id="ARBA00022833"/>
    </source>
</evidence>
<dbReference type="AlphaFoldDB" id="A0A8J7P209"/>
<comment type="function">
    <text evidence="7">Involved in signal transduction through the Wnt pathway.</text>
</comment>
<keyword evidence="5" id="KW-0862">Zinc</keyword>
<dbReference type="InterPro" id="IPR011011">
    <property type="entry name" value="Znf_FYVE_PHD"/>
</dbReference>
<dbReference type="InterPro" id="IPR052475">
    <property type="entry name" value="Wnt_Signal_Transd_Protein"/>
</dbReference>
<comment type="caution">
    <text evidence="11">The sequence shown here is derived from an EMBL/GenBank/DDBJ whole genome shotgun (WGS) entry which is preliminary data.</text>
</comment>
<dbReference type="InterPro" id="IPR019787">
    <property type="entry name" value="Znf_PHD-finger"/>
</dbReference>
<organism evidence="11 12">
    <name type="scientific">Atractosteus spatula</name>
    <name type="common">Alligator gar</name>
    <name type="synonym">Lepisosteus spatula</name>
    <dbReference type="NCBI Taxonomy" id="7917"/>
    <lineage>
        <taxon>Eukaryota</taxon>
        <taxon>Metazoa</taxon>
        <taxon>Chordata</taxon>
        <taxon>Craniata</taxon>
        <taxon>Vertebrata</taxon>
        <taxon>Euteleostomi</taxon>
        <taxon>Actinopterygii</taxon>
        <taxon>Neopterygii</taxon>
        <taxon>Holostei</taxon>
        <taxon>Semionotiformes</taxon>
        <taxon>Lepisosteidae</taxon>
        <taxon>Atractosteus</taxon>
    </lineage>
</organism>
<dbReference type="PANTHER" id="PTHR23194:SF3">
    <property type="entry name" value="PYGOPUS HOMOLOG 1"/>
    <property type="match status" value="1"/>
</dbReference>
<feature type="region of interest" description="Disordered" evidence="9">
    <location>
        <begin position="44"/>
        <end position="106"/>
    </location>
</feature>
<sequence>MPPHMSPRMPAAYGGPYPMRNQLHPFAQNQMGMGFNRPPGFNYGHHESPGYGNHPVFNNNMPLPPNQPFRPGPGDHFSQMPPHSMTQNSDIGPNFGQEAVLLNRPGHSSTDPVYPCGICMNEVNDDQEAILCEASCQKWFHRVCTGMTETAYNLLTAEVSAVWGCDTCMEGKGVPLMRTRELAGQQSVNAEG</sequence>
<reference evidence="11" key="1">
    <citation type="journal article" date="2021" name="Cell">
        <title>Tracing the genetic footprints of vertebrate landing in non-teleost ray-finned fishes.</title>
        <authorList>
            <person name="Bi X."/>
            <person name="Wang K."/>
            <person name="Yang L."/>
            <person name="Pan H."/>
            <person name="Jiang H."/>
            <person name="Wei Q."/>
            <person name="Fang M."/>
            <person name="Yu H."/>
            <person name="Zhu C."/>
            <person name="Cai Y."/>
            <person name="He Y."/>
            <person name="Gan X."/>
            <person name="Zeng H."/>
            <person name="Yu D."/>
            <person name="Zhu Y."/>
            <person name="Jiang H."/>
            <person name="Qiu Q."/>
            <person name="Yang H."/>
            <person name="Zhang Y.E."/>
            <person name="Wang W."/>
            <person name="Zhu M."/>
            <person name="He S."/>
            <person name="Zhang G."/>
        </authorList>
    </citation>
    <scope>NUCLEOTIDE SEQUENCE</scope>
    <source>
        <strain evidence="11">Allg_001</strain>
    </source>
</reference>
<feature type="domain" description="PHD-type" evidence="10">
    <location>
        <begin position="113"/>
        <end position="171"/>
    </location>
</feature>
<dbReference type="GO" id="GO:0005634">
    <property type="term" value="C:nucleus"/>
    <property type="evidence" value="ECO:0007669"/>
    <property type="project" value="UniProtKB-SubCell"/>
</dbReference>
<proteinExistence type="predicted"/>
<dbReference type="GO" id="GO:0008270">
    <property type="term" value="F:zinc ion binding"/>
    <property type="evidence" value="ECO:0007669"/>
    <property type="project" value="UniProtKB-KW"/>
</dbReference>
<dbReference type="FunFam" id="3.30.40.10:FF:000107">
    <property type="entry name" value="pygopus homolog 1"/>
    <property type="match status" value="1"/>
</dbReference>
<keyword evidence="3" id="KW-0479">Metal-binding</keyword>
<accession>A0A8J7P209</accession>
<protein>
    <submittedName>
        <fullName evidence="11">PYGO1 protein</fullName>
    </submittedName>
</protein>
<evidence type="ECO:0000256" key="2">
    <source>
        <dbReference type="ARBA" id="ARBA00022687"/>
    </source>
</evidence>
<dbReference type="GO" id="GO:0016055">
    <property type="term" value="P:Wnt signaling pathway"/>
    <property type="evidence" value="ECO:0007669"/>
    <property type="project" value="UniProtKB-KW"/>
</dbReference>
<evidence type="ECO:0000256" key="4">
    <source>
        <dbReference type="ARBA" id="ARBA00022771"/>
    </source>
</evidence>
<dbReference type="InterPro" id="IPR019786">
    <property type="entry name" value="Zinc_finger_PHD-type_CS"/>
</dbReference>
<name>A0A8J7P209_ATRSP</name>
<dbReference type="PANTHER" id="PTHR23194">
    <property type="entry name" value="PYGOPUS"/>
    <property type="match status" value="1"/>
</dbReference>
<evidence type="ECO:0000313" key="11">
    <source>
        <dbReference type="EMBL" id="MBN3323997.1"/>
    </source>
</evidence>
<evidence type="ECO:0000256" key="8">
    <source>
        <dbReference type="PROSITE-ProRule" id="PRU00146"/>
    </source>
</evidence>
<feature type="compositionally biased region" description="Pro residues" evidence="9">
    <location>
        <begin position="62"/>
        <end position="71"/>
    </location>
</feature>
<keyword evidence="12" id="KW-1185">Reference proteome</keyword>
<dbReference type="Pfam" id="PF00628">
    <property type="entry name" value="PHD"/>
    <property type="match status" value="1"/>
</dbReference>
<evidence type="ECO:0000259" key="10">
    <source>
        <dbReference type="PROSITE" id="PS50016"/>
    </source>
</evidence>
<dbReference type="Proteomes" id="UP000736164">
    <property type="component" value="Unassembled WGS sequence"/>
</dbReference>
<gene>
    <name evidence="11" type="primary">Pygo1</name>
    <name evidence="11" type="ORF">GTO95_0006706</name>
</gene>
<evidence type="ECO:0000256" key="9">
    <source>
        <dbReference type="SAM" id="MobiDB-lite"/>
    </source>
</evidence>
<dbReference type="EMBL" id="JAAWVO010068560">
    <property type="protein sequence ID" value="MBN3323997.1"/>
    <property type="molecule type" value="Genomic_DNA"/>
</dbReference>
<dbReference type="PROSITE" id="PS01359">
    <property type="entry name" value="ZF_PHD_1"/>
    <property type="match status" value="1"/>
</dbReference>
<evidence type="ECO:0000256" key="3">
    <source>
        <dbReference type="ARBA" id="ARBA00022723"/>
    </source>
</evidence>
<keyword evidence="4 8" id="KW-0863">Zinc-finger</keyword>